<dbReference type="Proteomes" id="UP000829398">
    <property type="component" value="Chromosome 8"/>
</dbReference>
<evidence type="ECO:0000313" key="1">
    <source>
        <dbReference type="EMBL" id="KAH9701784.1"/>
    </source>
</evidence>
<gene>
    <name evidence="1" type="ORF">KPL71_025123</name>
</gene>
<keyword evidence="2" id="KW-1185">Reference proteome</keyword>
<evidence type="ECO:0000313" key="2">
    <source>
        <dbReference type="Proteomes" id="UP000829398"/>
    </source>
</evidence>
<accession>A0ACB8IXF5</accession>
<organism evidence="1 2">
    <name type="scientific">Citrus sinensis</name>
    <name type="common">Sweet orange</name>
    <name type="synonym">Citrus aurantium var. sinensis</name>
    <dbReference type="NCBI Taxonomy" id="2711"/>
    <lineage>
        <taxon>Eukaryota</taxon>
        <taxon>Viridiplantae</taxon>
        <taxon>Streptophyta</taxon>
        <taxon>Embryophyta</taxon>
        <taxon>Tracheophyta</taxon>
        <taxon>Spermatophyta</taxon>
        <taxon>Magnoliopsida</taxon>
        <taxon>eudicotyledons</taxon>
        <taxon>Gunneridae</taxon>
        <taxon>Pentapetalae</taxon>
        <taxon>rosids</taxon>
        <taxon>malvids</taxon>
        <taxon>Sapindales</taxon>
        <taxon>Rutaceae</taxon>
        <taxon>Aurantioideae</taxon>
        <taxon>Citrus</taxon>
    </lineage>
</organism>
<protein>
    <submittedName>
        <fullName evidence="1">Protein kinase domain-containing protein</fullName>
    </submittedName>
</protein>
<comment type="caution">
    <text evidence="1">The sequence shown here is derived from an EMBL/GenBank/DDBJ whole genome shotgun (WGS) entry which is preliminary data.</text>
</comment>
<keyword evidence="1" id="KW-0418">Kinase</keyword>
<name>A0ACB8IXF5_CITSI</name>
<proteinExistence type="predicted"/>
<reference evidence="2" key="1">
    <citation type="journal article" date="2023" name="Hortic. Res.">
        <title>A chromosome-level phased genome enabling allele-level studies in sweet orange: a case study on citrus Huanglongbing tolerance.</title>
        <authorList>
            <person name="Wu B."/>
            <person name="Yu Q."/>
            <person name="Deng Z."/>
            <person name="Duan Y."/>
            <person name="Luo F."/>
            <person name="Gmitter F. Jr."/>
        </authorList>
    </citation>
    <scope>NUCLEOTIDE SEQUENCE [LARGE SCALE GENOMIC DNA]</scope>
    <source>
        <strain evidence="2">cv. Valencia</strain>
    </source>
</reference>
<dbReference type="EMBL" id="CM039177">
    <property type="protein sequence ID" value="KAH9701784.1"/>
    <property type="molecule type" value="Genomic_DNA"/>
</dbReference>
<keyword evidence="1" id="KW-0808">Transferase</keyword>
<sequence length="518" mass="57248">MVSWVRGKCIGRGSFGTVNVAVDRFNGDVFAVKSVDRNAALCHHMPAIQVECLENEIRILRSLSSPYIVKYLGDDVSYESPTTSSSCRNLYLEYLPGGNVSDLATTLNAYADENTLRSHTYCIVSALKYLHSRNIVHCDVKGKNVLVGPNSSFVKLADFGAAGEATVSDTRGVKILPRGSPLWMAPEVVRGESQGPESDVWSLGCTIIEMVTGKPAWEDFGANTLSRIGFSDELPRFPTQLSELGRDFLDKCLRREPGERWSCDQLLKHPFLQSVSPSDANTVAESSPRCVLDWVNSEFEEEGTSDDEKLEASARERMGKLAGSSGAIWEPNGWVAVRGGDDEVVEGGTRRQYLNSVSSSASTEGGRSVNPESVGVKEEIETRVNWGLDNVGGCLSCRDGSPEVELAVEMKETGICRMRMCKSLFLSLPFCCMRLFRYILLAATLAVVLQLHGRFSFIFYLHLLSFNTCGIKMLNYKYSIKLSLTKQELEGSRNLRGRLSVETYPCCYRGLIINHAKD</sequence>